<dbReference type="Proteomes" id="UP000241899">
    <property type="component" value="Unassembled WGS sequence"/>
</dbReference>
<organism evidence="1 2">
    <name type="scientific">Phaeovulum veldkampii DSM 11550</name>
    <dbReference type="NCBI Taxonomy" id="1185920"/>
    <lineage>
        <taxon>Bacteria</taxon>
        <taxon>Pseudomonadati</taxon>
        <taxon>Pseudomonadota</taxon>
        <taxon>Alphaproteobacteria</taxon>
        <taxon>Rhodobacterales</taxon>
        <taxon>Paracoccaceae</taxon>
        <taxon>Phaeovulum</taxon>
    </lineage>
</organism>
<reference evidence="1 2" key="1">
    <citation type="submission" date="2018-03" db="EMBL/GenBank/DDBJ databases">
        <title>Rhodobacter veldkampii.</title>
        <authorList>
            <person name="Meyer T.E."/>
            <person name="Miller S."/>
            <person name="Lodha T."/>
            <person name="Gandham S."/>
            <person name="Chintalapati S."/>
            <person name="Chintalapati V.R."/>
        </authorList>
    </citation>
    <scope>NUCLEOTIDE SEQUENCE [LARGE SCALE GENOMIC DNA]</scope>
    <source>
        <strain evidence="1 2">DSM 11550</strain>
    </source>
</reference>
<evidence type="ECO:0000313" key="1">
    <source>
        <dbReference type="EMBL" id="PTE16850.1"/>
    </source>
</evidence>
<proteinExistence type="predicted"/>
<keyword evidence="2" id="KW-1185">Reference proteome</keyword>
<dbReference type="RefSeq" id="WP_107325623.1">
    <property type="nucleotide sequence ID" value="NZ_NHSP01000067.1"/>
</dbReference>
<dbReference type="AlphaFoldDB" id="A0A2T4JG18"/>
<dbReference type="EMBL" id="PZKF01000030">
    <property type="protein sequence ID" value="PTE16850.1"/>
    <property type="molecule type" value="Genomic_DNA"/>
</dbReference>
<dbReference type="OrthoDB" id="7689644at2"/>
<sequence length="83" mass="8823">MDLIIGTRHITPDAIIRTVTGVEAVLHGDALRSLLDAAFHGAGTIEILGGDLDRRRMEVTGIEMRGCETRVTLAATGAGQRLV</sequence>
<comment type="caution">
    <text evidence="1">The sequence shown here is derived from an EMBL/GenBank/DDBJ whole genome shotgun (WGS) entry which is preliminary data.</text>
</comment>
<name>A0A2T4JG18_9RHOB</name>
<evidence type="ECO:0000313" key="2">
    <source>
        <dbReference type="Proteomes" id="UP000241899"/>
    </source>
</evidence>
<accession>A0A2T4JG18</accession>
<protein>
    <submittedName>
        <fullName evidence="1">Uncharacterized protein</fullName>
    </submittedName>
</protein>
<gene>
    <name evidence="1" type="ORF">C5F46_12170</name>
</gene>